<comment type="caution">
    <text evidence="1">The sequence shown here is derived from an EMBL/GenBank/DDBJ whole genome shotgun (WGS) entry which is preliminary data.</text>
</comment>
<protein>
    <submittedName>
        <fullName evidence="1">Uncharacterized protein</fullName>
    </submittedName>
</protein>
<dbReference type="EMBL" id="MJMH01000172">
    <property type="protein sequence ID" value="OLQ91656.1"/>
    <property type="molecule type" value="Genomic_DNA"/>
</dbReference>
<evidence type="ECO:0000313" key="1">
    <source>
        <dbReference type="EMBL" id="OLQ91656.1"/>
    </source>
</evidence>
<proteinExistence type="predicted"/>
<sequence>MEYIAGFTIIFVLWYFSARRRAHSTAAFVYLKLRQEDECKGMSDAALSEMICKALAENVRLDRKHSHDVKVFMEERNVSRGAVIRAAKSMGFIF</sequence>
<accession>A0ABX3FGK0</accession>
<organism evidence="1 2">
    <name type="scientific">Vibrio panuliri</name>
    <dbReference type="NCBI Taxonomy" id="1381081"/>
    <lineage>
        <taxon>Bacteria</taxon>
        <taxon>Pseudomonadati</taxon>
        <taxon>Pseudomonadota</taxon>
        <taxon>Gammaproteobacteria</taxon>
        <taxon>Vibrionales</taxon>
        <taxon>Vibrionaceae</taxon>
        <taxon>Vibrio</taxon>
    </lineage>
</organism>
<dbReference type="Proteomes" id="UP000186039">
    <property type="component" value="Unassembled WGS sequence"/>
</dbReference>
<evidence type="ECO:0000313" key="2">
    <source>
        <dbReference type="Proteomes" id="UP000186039"/>
    </source>
</evidence>
<keyword evidence="2" id="KW-1185">Reference proteome</keyword>
<gene>
    <name evidence="1" type="ORF">BIY20_09645</name>
</gene>
<reference evidence="1 2" key="1">
    <citation type="submission" date="2016-09" db="EMBL/GenBank/DDBJ databases">
        <title>Genomic Taxonomy of the Vibrionaceae.</title>
        <authorList>
            <person name="Gonzalez-Castillo A."/>
            <person name="Gomez-Gil B."/>
            <person name="Enciso-Ibarra K."/>
        </authorList>
    </citation>
    <scope>NUCLEOTIDE SEQUENCE [LARGE SCALE GENOMIC DNA]</scope>
    <source>
        <strain evidence="1 2">CAIM 1902</strain>
    </source>
</reference>
<name>A0ABX3FGK0_9VIBR</name>
<dbReference type="RefSeq" id="WP_075715007.1">
    <property type="nucleotide sequence ID" value="NZ_AP019656.1"/>
</dbReference>